<evidence type="ECO:0000256" key="2">
    <source>
        <dbReference type="SAM" id="MobiDB-lite"/>
    </source>
</evidence>
<dbReference type="AlphaFoldDB" id="A0A449D7N6"/>
<keyword evidence="1" id="KW-0175">Coiled coil</keyword>
<evidence type="ECO:0000313" key="3">
    <source>
        <dbReference type="EMBL" id="VEW13553.1"/>
    </source>
</evidence>
<dbReference type="Proteomes" id="UP000386281">
    <property type="component" value="Unassembled WGS sequence"/>
</dbReference>
<evidence type="ECO:0000313" key="4">
    <source>
        <dbReference type="Proteomes" id="UP000386281"/>
    </source>
</evidence>
<dbReference type="EMBL" id="CAACXN010000015">
    <property type="protein sequence ID" value="VEW13553.1"/>
    <property type="molecule type" value="Genomic_DNA"/>
</dbReference>
<reference evidence="3 4" key="1">
    <citation type="submission" date="2019-02" db="EMBL/GenBank/DDBJ databases">
        <authorList>
            <consortium name="Pathogen Informatics"/>
        </authorList>
    </citation>
    <scope>NUCLEOTIDE SEQUENCE [LARGE SCALE GENOMIC DNA]</scope>
    <source>
        <strain evidence="3 4">3012STDY7078520</strain>
    </source>
</reference>
<feature type="coiled-coil region" evidence="1">
    <location>
        <begin position="34"/>
        <end position="82"/>
    </location>
</feature>
<feature type="region of interest" description="Disordered" evidence="2">
    <location>
        <begin position="150"/>
        <end position="190"/>
    </location>
</feature>
<accession>A0A449D7N6</accession>
<sequence>MPKEIDGVTYYTKDEVFMDQSEVDKVVQDRLARVEKKPEDYDQVKQELAELTEKSGEWESAKADLEKQLEQAETDRDAAVEAAKSEGRAEALPELAKAAVREQAVLKRFRDPGDALAHTGDIADFIVDGKVDMDAIAAKVNEISESKGYLVDSGIPSASDAGIGSTGGGAAPQPKNGAERLANAYSTNSK</sequence>
<evidence type="ECO:0008006" key="5">
    <source>
        <dbReference type="Google" id="ProtNLM"/>
    </source>
</evidence>
<protein>
    <recommendedName>
        <fullName evidence="5">Phage minor structural protein GP20</fullName>
    </recommendedName>
</protein>
<gene>
    <name evidence="3" type="ORF">NCTC12391_01798</name>
</gene>
<organism evidence="3 4">
    <name type="scientific">Brevibacterium casei</name>
    <dbReference type="NCBI Taxonomy" id="33889"/>
    <lineage>
        <taxon>Bacteria</taxon>
        <taxon>Bacillati</taxon>
        <taxon>Actinomycetota</taxon>
        <taxon>Actinomycetes</taxon>
        <taxon>Micrococcales</taxon>
        <taxon>Brevibacteriaceae</taxon>
        <taxon>Brevibacterium</taxon>
    </lineage>
</organism>
<evidence type="ECO:0000256" key="1">
    <source>
        <dbReference type="SAM" id="Coils"/>
    </source>
</evidence>
<proteinExistence type="predicted"/>
<dbReference type="RefSeq" id="WP_190246898.1">
    <property type="nucleotide sequence ID" value="NZ_CAACXN010000015.1"/>
</dbReference>
<name>A0A449D7N6_9MICO</name>